<proteinExistence type="predicted"/>
<dbReference type="KEGG" id="suls:Sdiek1_2049"/>
<dbReference type="Proteomes" id="UP000196005">
    <property type="component" value="Chromosome"/>
</dbReference>
<protein>
    <recommendedName>
        <fullName evidence="3">HNH domain-containing protein</fullName>
    </recommendedName>
</protein>
<dbReference type="AlphaFoldDB" id="A0A1Y0HM82"/>
<sequence>MITANINDIETKYLNFCDGFSKIERKEVENAFDYSGYRENKDFMEHFKKLDLKSCPFCNNNYIYFYTKGDGKVNTLATLEHYYPKAKHPHLSLSFFNLIPSCSTCNSKFKGRKKHEGKIVHPYYDDFDTNATFSVNVKSLGGITSDIELEVNLTTSDDKCKASIDRFQLDTIYKKHNDIAKEIWNKAQVYNEDRIQELYDSFYKDLGYSKEEVKNFVFCNYLHTKDIHKRNHSKLTKDILEQLEII</sequence>
<gene>
    <name evidence="1" type="ORF">Sdiek1_2049</name>
</gene>
<dbReference type="Gene3D" id="1.10.30.50">
    <property type="match status" value="1"/>
</dbReference>
<name>A0A1Y0HM82_9BACT</name>
<reference evidence="2" key="1">
    <citation type="submission" date="2017-05" db="EMBL/GenBank/DDBJ databases">
        <title>Dechlorination kinetics govern the competition between two new strains of the genus Sulfurospirillum.</title>
        <authorList>
            <person name="Buttet G.F."/>
            <person name="Murray A.M."/>
            <person name="Goris T."/>
            <person name="Burion M."/>
            <person name="Lin B."/>
            <person name="Rolle M."/>
            <person name="Maillard J."/>
        </authorList>
    </citation>
    <scope>NUCLEOTIDE SEQUENCE [LARGE SCALE GENOMIC DNA]</scope>
    <source>
        <strain evidence="2">SL2-1</strain>
    </source>
</reference>
<accession>A0A1Y0HM82</accession>
<organism evidence="1 2">
    <name type="scientific">Sulfurospirillum diekertiae</name>
    <dbReference type="NCBI Taxonomy" id="1854492"/>
    <lineage>
        <taxon>Bacteria</taxon>
        <taxon>Pseudomonadati</taxon>
        <taxon>Campylobacterota</taxon>
        <taxon>Epsilonproteobacteria</taxon>
        <taxon>Campylobacterales</taxon>
        <taxon>Sulfurospirillaceae</taxon>
        <taxon>Sulfurospirillum</taxon>
    </lineage>
</organism>
<dbReference type="RefSeq" id="WP_087438995.1">
    <property type="nucleotide sequence ID" value="NZ_CP021416.1"/>
</dbReference>
<evidence type="ECO:0000313" key="1">
    <source>
        <dbReference type="EMBL" id="ARU49208.1"/>
    </source>
</evidence>
<dbReference type="EMBL" id="CP021416">
    <property type="protein sequence ID" value="ARU49208.1"/>
    <property type="molecule type" value="Genomic_DNA"/>
</dbReference>
<evidence type="ECO:0008006" key="3">
    <source>
        <dbReference type="Google" id="ProtNLM"/>
    </source>
</evidence>
<keyword evidence="2" id="KW-1185">Reference proteome</keyword>
<evidence type="ECO:0000313" key="2">
    <source>
        <dbReference type="Proteomes" id="UP000196005"/>
    </source>
</evidence>